<evidence type="ECO:0000256" key="1">
    <source>
        <dbReference type="SAM" id="MobiDB-lite"/>
    </source>
</evidence>
<keyword evidence="2" id="KW-1133">Transmembrane helix</keyword>
<sequence>MKNKEKEEQKNGCFGCLGCLGIIFIIMIIFGACGAIFGDEEASTPEAEIVQEEPEASETDEEQKEQAAAALVEKEKQDKEAEAEVEKKEKEEAERIAKEEALANSDKECGDFSTTEEVLAFWYENGYSADNDPHDLDVDNDGLPCEVSQSEYNTADGDSSNNTDSTDVTEDAPTSTPSSSIYYDNCTAVREAGADPIRLGDSGYGTHLDRDEDGIGCE</sequence>
<feature type="region of interest" description="Disordered" evidence="1">
    <location>
        <begin position="126"/>
        <end position="182"/>
    </location>
</feature>
<evidence type="ECO:0000313" key="4">
    <source>
        <dbReference type="EMBL" id="MDQ0427723.1"/>
    </source>
</evidence>
<feature type="domain" description="Excalibur calcium-binding" evidence="3">
    <location>
        <begin position="105"/>
        <end position="146"/>
    </location>
</feature>
<protein>
    <submittedName>
        <fullName evidence="4">Outer membrane biosynthesis protein TonB</fullName>
    </submittedName>
</protein>
<dbReference type="InterPro" id="IPR008613">
    <property type="entry name" value="Excalibur_Ca-bd_domain"/>
</dbReference>
<keyword evidence="5" id="KW-1185">Reference proteome</keyword>
<evidence type="ECO:0000313" key="5">
    <source>
        <dbReference type="Proteomes" id="UP001241988"/>
    </source>
</evidence>
<gene>
    <name evidence="4" type="ORF">QOZ98_000548</name>
</gene>
<dbReference type="PROSITE" id="PS51257">
    <property type="entry name" value="PROKAR_LIPOPROTEIN"/>
    <property type="match status" value="1"/>
</dbReference>
<feature type="region of interest" description="Disordered" evidence="1">
    <location>
        <begin position="194"/>
        <end position="218"/>
    </location>
</feature>
<feature type="region of interest" description="Disordered" evidence="1">
    <location>
        <begin position="43"/>
        <end position="110"/>
    </location>
</feature>
<reference evidence="4 5" key="1">
    <citation type="submission" date="2023-07" db="EMBL/GenBank/DDBJ databases">
        <title>Genomic Encyclopedia of Type Strains, Phase IV (KMG-IV): sequencing the most valuable type-strain genomes for metagenomic binning, comparative biology and taxonomic classification.</title>
        <authorList>
            <person name="Goeker M."/>
        </authorList>
    </citation>
    <scope>NUCLEOTIDE SEQUENCE [LARGE SCALE GENOMIC DNA]</scope>
    <source>
        <strain evidence="4 5">DSM 16419</strain>
    </source>
</reference>
<feature type="compositionally biased region" description="Basic and acidic residues" evidence="1">
    <location>
        <begin position="72"/>
        <end position="110"/>
    </location>
</feature>
<dbReference type="Pfam" id="PF05901">
    <property type="entry name" value="Excalibur"/>
    <property type="match status" value="1"/>
</dbReference>
<feature type="compositionally biased region" description="Low complexity" evidence="1">
    <location>
        <begin position="153"/>
        <end position="166"/>
    </location>
</feature>
<keyword evidence="2" id="KW-0472">Membrane</keyword>
<dbReference type="Proteomes" id="UP001241988">
    <property type="component" value="Unassembled WGS sequence"/>
</dbReference>
<feature type="compositionally biased region" description="Polar residues" evidence="1">
    <location>
        <begin position="172"/>
        <end position="182"/>
    </location>
</feature>
<accession>A0ABU0GR07</accession>
<keyword evidence="2" id="KW-0812">Transmembrane</keyword>
<name>A0ABU0GR07_9BACL</name>
<evidence type="ECO:0000259" key="3">
    <source>
        <dbReference type="SMART" id="SM00894"/>
    </source>
</evidence>
<comment type="caution">
    <text evidence="4">The sequence shown here is derived from an EMBL/GenBank/DDBJ whole genome shotgun (WGS) entry which is preliminary data.</text>
</comment>
<feature type="transmembrane region" description="Helical" evidence="2">
    <location>
        <begin position="12"/>
        <end position="37"/>
    </location>
</feature>
<feature type="domain" description="Excalibur calcium-binding" evidence="3">
    <location>
        <begin position="182"/>
        <end position="218"/>
    </location>
</feature>
<dbReference type="SMART" id="SM00894">
    <property type="entry name" value="Excalibur"/>
    <property type="match status" value="2"/>
</dbReference>
<dbReference type="RefSeq" id="WP_308785993.1">
    <property type="nucleotide sequence ID" value="NZ_JAUSWB010000001.1"/>
</dbReference>
<feature type="compositionally biased region" description="Acidic residues" evidence="1">
    <location>
        <begin position="43"/>
        <end position="63"/>
    </location>
</feature>
<organism evidence="4 5">
    <name type="scientific">Planomicrobium stackebrandtii</name>
    <dbReference type="NCBI Taxonomy" id="253160"/>
    <lineage>
        <taxon>Bacteria</taxon>
        <taxon>Bacillati</taxon>
        <taxon>Bacillota</taxon>
        <taxon>Bacilli</taxon>
        <taxon>Bacillales</taxon>
        <taxon>Caryophanaceae</taxon>
        <taxon>Planomicrobium</taxon>
    </lineage>
</organism>
<evidence type="ECO:0000256" key="2">
    <source>
        <dbReference type="SAM" id="Phobius"/>
    </source>
</evidence>
<proteinExistence type="predicted"/>
<dbReference type="EMBL" id="JAUSWB010000001">
    <property type="protein sequence ID" value="MDQ0427723.1"/>
    <property type="molecule type" value="Genomic_DNA"/>
</dbReference>